<sequence length="204" mass="23167">MKPLLNDRAAMTFHGAPPDAKFIVVDGGSGSVAESSARGYERNAISHELSTYLGVNSPYHWSSSLDSSDISSCNYTVSERDSDTMMLDCSLEDANRMSEKRIRRRKTVTDRFARSAGAEFCRRVQRRRESIDGAGPNRHNKTLFPARFRNLDCSGDPVSRTTRTTSTWIARRPPTSITRESRRHSREQNAKRRRIKDSRDFYAA</sequence>
<dbReference type="Proteomes" id="UP000298663">
    <property type="component" value="Unassembled WGS sequence"/>
</dbReference>
<evidence type="ECO:0000313" key="2">
    <source>
        <dbReference type="EMBL" id="TKR67669.1"/>
    </source>
</evidence>
<dbReference type="EMBL" id="AZBU02000008">
    <property type="protein sequence ID" value="TKR67669.1"/>
    <property type="molecule type" value="Genomic_DNA"/>
</dbReference>
<feature type="compositionally biased region" description="Polar residues" evidence="1">
    <location>
        <begin position="159"/>
        <end position="168"/>
    </location>
</feature>
<gene>
    <name evidence="2" type="ORF">L596_023784</name>
</gene>
<name>A0A4U5MEQ3_STECR</name>
<reference evidence="2 3" key="1">
    <citation type="journal article" date="2015" name="Genome Biol.">
        <title>Comparative genomics of Steinernema reveals deeply conserved gene regulatory networks.</title>
        <authorList>
            <person name="Dillman A.R."/>
            <person name="Macchietto M."/>
            <person name="Porter C.F."/>
            <person name="Rogers A."/>
            <person name="Williams B."/>
            <person name="Antoshechkin I."/>
            <person name="Lee M.M."/>
            <person name="Goodwin Z."/>
            <person name="Lu X."/>
            <person name="Lewis E.E."/>
            <person name="Goodrich-Blair H."/>
            <person name="Stock S.P."/>
            <person name="Adams B.J."/>
            <person name="Sternberg P.W."/>
            <person name="Mortazavi A."/>
        </authorList>
    </citation>
    <scope>NUCLEOTIDE SEQUENCE [LARGE SCALE GENOMIC DNA]</scope>
    <source>
        <strain evidence="2 3">ALL</strain>
    </source>
</reference>
<comment type="caution">
    <text evidence="2">The sequence shown here is derived from an EMBL/GenBank/DDBJ whole genome shotgun (WGS) entry which is preliminary data.</text>
</comment>
<proteinExistence type="predicted"/>
<reference evidence="2 3" key="2">
    <citation type="journal article" date="2019" name="G3 (Bethesda)">
        <title>Hybrid Assembly of the Genome of the Entomopathogenic Nematode Steinernema carpocapsae Identifies the X-Chromosome.</title>
        <authorList>
            <person name="Serra L."/>
            <person name="Macchietto M."/>
            <person name="Macias-Munoz A."/>
            <person name="McGill C.J."/>
            <person name="Rodriguez I.M."/>
            <person name="Rodriguez B."/>
            <person name="Murad R."/>
            <person name="Mortazavi A."/>
        </authorList>
    </citation>
    <scope>NUCLEOTIDE SEQUENCE [LARGE SCALE GENOMIC DNA]</scope>
    <source>
        <strain evidence="2 3">ALL</strain>
    </source>
</reference>
<accession>A0A4U5MEQ3</accession>
<evidence type="ECO:0000256" key="1">
    <source>
        <dbReference type="SAM" id="MobiDB-lite"/>
    </source>
</evidence>
<feature type="region of interest" description="Disordered" evidence="1">
    <location>
        <begin position="155"/>
        <end position="204"/>
    </location>
</feature>
<dbReference type="AlphaFoldDB" id="A0A4U5MEQ3"/>
<feature type="compositionally biased region" description="Basic residues" evidence="1">
    <location>
        <begin position="181"/>
        <end position="196"/>
    </location>
</feature>
<protein>
    <submittedName>
        <fullName evidence="2">Uncharacterized protein</fullName>
    </submittedName>
</protein>
<keyword evidence="3" id="KW-1185">Reference proteome</keyword>
<evidence type="ECO:0000313" key="3">
    <source>
        <dbReference type="Proteomes" id="UP000298663"/>
    </source>
</evidence>
<organism evidence="2 3">
    <name type="scientific">Steinernema carpocapsae</name>
    <name type="common">Entomopathogenic nematode</name>
    <dbReference type="NCBI Taxonomy" id="34508"/>
    <lineage>
        <taxon>Eukaryota</taxon>
        <taxon>Metazoa</taxon>
        <taxon>Ecdysozoa</taxon>
        <taxon>Nematoda</taxon>
        <taxon>Chromadorea</taxon>
        <taxon>Rhabditida</taxon>
        <taxon>Tylenchina</taxon>
        <taxon>Panagrolaimomorpha</taxon>
        <taxon>Strongyloidoidea</taxon>
        <taxon>Steinernematidae</taxon>
        <taxon>Steinernema</taxon>
    </lineage>
</organism>